<organism evidence="15">
    <name type="scientific">Cryptosporidium canis</name>
    <dbReference type="NCBI Taxonomy" id="195482"/>
    <lineage>
        <taxon>Eukaryota</taxon>
        <taxon>Sar</taxon>
        <taxon>Alveolata</taxon>
        <taxon>Apicomplexa</taxon>
        <taxon>Conoidasida</taxon>
        <taxon>Coccidia</taxon>
        <taxon>Eucoccidiorida</taxon>
        <taxon>Eimeriorina</taxon>
        <taxon>Cryptosporidiidae</taxon>
        <taxon>Cryptosporidium</taxon>
    </lineage>
</organism>
<keyword evidence="5 14" id="KW-0812">Transmembrane</keyword>
<keyword evidence="9 14" id="KW-0472">Membrane</keyword>
<evidence type="ECO:0000256" key="14">
    <source>
        <dbReference type="SAM" id="Phobius"/>
    </source>
</evidence>
<dbReference type="AlphaFoldDB" id="A0A9D5HVE3"/>
<feature type="transmembrane region" description="Helical" evidence="14">
    <location>
        <begin position="94"/>
        <end position="114"/>
    </location>
</feature>
<sequence length="445" mass="51261">MQISGKKWTSENGEHNPSYSTGYMSFKTCLLLTISVATIWVVSEFLYRGFLVETTEVSLRTKVAWGFFAIIGASAVMSIHFLPNGTFKWPCYAFWKVMLGINILYFMLLVFLMFQDTESIRSALAFIDPKLEEKVPEANYVGHSCSIIGGPDGLLTNILPKIDMFVIAHFLGWMVKTLILRSDFLVWTNSILFEWLEITLRHILPNFYECWWDHLLLDIFGCNMMGIFFGNYIIRKFSLTRFNWHTSRVLPNAGNSMKPASHSSPSKADTNSDRKNQKLMGCSYLSLIKNFIYSLFKWPETLSTLRGFASFLILTAIVQLIDLNYFFFKAEFYMPISHWIFGARTILLAICGASAVRELYETFATNSSAHYGKISFQCWLIVVVIFTESLLCWRFSGNLRVQSFLPSKFIIYIWAFICFLLFALCLFLTLKSSRENSNSNSKKNR</sequence>
<dbReference type="OrthoDB" id="10265393at2759"/>
<evidence type="ECO:0000256" key="10">
    <source>
        <dbReference type="ARBA" id="ARBA00023209"/>
    </source>
</evidence>
<evidence type="ECO:0000256" key="13">
    <source>
        <dbReference type="SAM" id="MobiDB-lite"/>
    </source>
</evidence>
<comment type="pathway">
    <text evidence="12">Phospholipid metabolism.</text>
</comment>
<comment type="caution">
    <text evidence="15">The sequence shown here is derived from an EMBL/GenBank/DDBJ whole genome shotgun (WGS) entry which is preliminary data.</text>
</comment>
<reference evidence="15" key="1">
    <citation type="submission" date="2022-10" db="EMBL/GenBank/DDBJ databases">
        <title>Adaptive evolution leads to modifications in subtelomeric GC content in a zoonotic Cryptosporidium species.</title>
        <authorList>
            <person name="Li J."/>
            <person name="Feng Y."/>
            <person name="Xiao L."/>
        </authorList>
    </citation>
    <scope>NUCLEOTIDE SEQUENCE</scope>
    <source>
        <strain evidence="15">33844</strain>
    </source>
</reference>
<feature type="transmembrane region" description="Helical" evidence="14">
    <location>
        <begin position="308"/>
        <end position="327"/>
    </location>
</feature>
<dbReference type="InterPro" id="IPR004277">
    <property type="entry name" value="PSS"/>
</dbReference>
<dbReference type="PANTHER" id="PTHR15362:SF7">
    <property type="entry name" value="PHOSPHATIDYLSERINE SYNTHASE 2"/>
    <property type="match status" value="1"/>
</dbReference>
<dbReference type="GO" id="GO:0106245">
    <property type="term" value="F:L-serine-phosphatidylethanolamine phosphatidyltransferase activity"/>
    <property type="evidence" value="ECO:0007669"/>
    <property type="project" value="InterPro"/>
</dbReference>
<gene>
    <name evidence="15" type="ORF">OJ253_1112</name>
</gene>
<keyword evidence="8" id="KW-0443">Lipid metabolism</keyword>
<accession>A0A9D5HVE3</accession>
<feature type="region of interest" description="Disordered" evidence="13">
    <location>
        <begin position="253"/>
        <end position="274"/>
    </location>
</feature>
<feature type="transmembrane region" description="Helical" evidence="14">
    <location>
        <begin position="376"/>
        <end position="397"/>
    </location>
</feature>
<evidence type="ECO:0000256" key="8">
    <source>
        <dbReference type="ARBA" id="ARBA00023098"/>
    </source>
</evidence>
<dbReference type="Pfam" id="PF03034">
    <property type="entry name" value="PSS"/>
    <property type="match status" value="1"/>
</dbReference>
<evidence type="ECO:0000256" key="7">
    <source>
        <dbReference type="ARBA" id="ARBA00022989"/>
    </source>
</evidence>
<feature type="transmembrane region" description="Helical" evidence="14">
    <location>
        <begin position="215"/>
        <end position="234"/>
    </location>
</feature>
<evidence type="ECO:0000256" key="5">
    <source>
        <dbReference type="ARBA" id="ARBA00022692"/>
    </source>
</evidence>
<keyword evidence="3" id="KW-0444">Lipid biosynthesis</keyword>
<evidence type="ECO:0000256" key="1">
    <source>
        <dbReference type="ARBA" id="ARBA00004477"/>
    </source>
</evidence>
<feature type="transmembrane region" description="Helical" evidence="14">
    <location>
        <begin position="63"/>
        <end position="82"/>
    </location>
</feature>
<evidence type="ECO:0000313" key="15">
    <source>
        <dbReference type="EMBL" id="KAJ1610625.1"/>
    </source>
</evidence>
<evidence type="ECO:0000256" key="3">
    <source>
        <dbReference type="ARBA" id="ARBA00022516"/>
    </source>
</evidence>
<evidence type="ECO:0000256" key="2">
    <source>
        <dbReference type="ARBA" id="ARBA00005189"/>
    </source>
</evidence>
<proteinExistence type="predicted"/>
<keyword evidence="7 14" id="KW-1133">Transmembrane helix</keyword>
<dbReference type="PANTHER" id="PTHR15362">
    <property type="entry name" value="PHOSPHATIDYLINOSITOL SYNTHASE"/>
    <property type="match status" value="1"/>
</dbReference>
<dbReference type="GO" id="GO:0006659">
    <property type="term" value="P:phosphatidylserine biosynthetic process"/>
    <property type="evidence" value="ECO:0007669"/>
    <property type="project" value="InterPro"/>
</dbReference>
<comment type="pathway">
    <text evidence="2">Lipid metabolism.</text>
</comment>
<keyword evidence="10" id="KW-0594">Phospholipid biosynthesis</keyword>
<evidence type="ECO:0000256" key="9">
    <source>
        <dbReference type="ARBA" id="ARBA00023136"/>
    </source>
</evidence>
<dbReference type="GO" id="GO:0005789">
    <property type="term" value="C:endoplasmic reticulum membrane"/>
    <property type="evidence" value="ECO:0007669"/>
    <property type="project" value="UniProtKB-SubCell"/>
</dbReference>
<dbReference type="EMBL" id="JAPCXC010000023">
    <property type="protein sequence ID" value="KAJ1610625.1"/>
    <property type="molecule type" value="Genomic_DNA"/>
</dbReference>
<evidence type="ECO:0000256" key="6">
    <source>
        <dbReference type="ARBA" id="ARBA00022824"/>
    </source>
</evidence>
<feature type="transmembrane region" description="Helical" evidence="14">
    <location>
        <begin position="20"/>
        <end position="42"/>
    </location>
</feature>
<keyword evidence="6" id="KW-0256">Endoplasmic reticulum</keyword>
<evidence type="ECO:0000256" key="12">
    <source>
        <dbReference type="ARBA" id="ARBA00025707"/>
    </source>
</evidence>
<feature type="transmembrane region" description="Helical" evidence="14">
    <location>
        <begin position="409"/>
        <end position="430"/>
    </location>
</feature>
<keyword evidence="11" id="KW-1208">Phospholipid metabolism</keyword>
<dbReference type="Proteomes" id="UP001067231">
    <property type="component" value="Unassembled WGS sequence"/>
</dbReference>
<protein>
    <submittedName>
        <fullName evidence="15">Phosphatidylserine synthase</fullName>
    </submittedName>
</protein>
<comment type="subcellular location">
    <subcellularLocation>
        <location evidence="1">Endoplasmic reticulum membrane</location>
        <topology evidence="1">Multi-pass membrane protein</topology>
    </subcellularLocation>
</comment>
<evidence type="ECO:0000256" key="4">
    <source>
        <dbReference type="ARBA" id="ARBA00022679"/>
    </source>
</evidence>
<feature type="transmembrane region" description="Helical" evidence="14">
    <location>
        <begin position="339"/>
        <end position="356"/>
    </location>
</feature>
<evidence type="ECO:0000256" key="11">
    <source>
        <dbReference type="ARBA" id="ARBA00023264"/>
    </source>
</evidence>
<name>A0A9D5HVE3_9CRYT</name>
<keyword evidence="4" id="KW-0808">Transferase</keyword>